<evidence type="ECO:0000313" key="2">
    <source>
        <dbReference type="Proteomes" id="UP000268093"/>
    </source>
</evidence>
<keyword evidence="2" id="KW-1185">Reference proteome</keyword>
<proteinExistence type="predicted"/>
<sequence length="114" mass="12696">MCVNELWMHINFTGPFRPNPKLWVDPILSKCVLLLSTLSYPLSALSYPPKPDDAMCSPRSTLYHRTPWALGPSRPIDITKGRGSILDMACVTVKLPGLELSFQPSPVQKSSNEK</sequence>
<dbReference type="EMBL" id="RBNI01013350">
    <property type="protein sequence ID" value="RUP33531.1"/>
    <property type="molecule type" value="Genomic_DNA"/>
</dbReference>
<comment type="caution">
    <text evidence="1">The sequence shown here is derived from an EMBL/GenBank/DDBJ whole genome shotgun (WGS) entry which is preliminary data.</text>
</comment>
<organism evidence="1 2">
    <name type="scientific">Jimgerdemannia flammicorona</name>
    <dbReference type="NCBI Taxonomy" id="994334"/>
    <lineage>
        <taxon>Eukaryota</taxon>
        <taxon>Fungi</taxon>
        <taxon>Fungi incertae sedis</taxon>
        <taxon>Mucoromycota</taxon>
        <taxon>Mucoromycotina</taxon>
        <taxon>Endogonomycetes</taxon>
        <taxon>Endogonales</taxon>
        <taxon>Endogonaceae</taxon>
        <taxon>Jimgerdemannia</taxon>
    </lineage>
</organism>
<reference evidence="1 2" key="1">
    <citation type="journal article" date="2018" name="New Phytol.">
        <title>Phylogenomics of Endogonaceae and evolution of mycorrhizas within Mucoromycota.</title>
        <authorList>
            <person name="Chang Y."/>
            <person name="Desiro A."/>
            <person name="Na H."/>
            <person name="Sandor L."/>
            <person name="Lipzen A."/>
            <person name="Clum A."/>
            <person name="Barry K."/>
            <person name="Grigoriev I.V."/>
            <person name="Martin F.M."/>
            <person name="Stajich J.E."/>
            <person name="Smith M.E."/>
            <person name="Bonito G."/>
            <person name="Spatafora J.W."/>
        </authorList>
    </citation>
    <scope>NUCLEOTIDE SEQUENCE [LARGE SCALE GENOMIC DNA]</scope>
    <source>
        <strain evidence="1 2">GMNB39</strain>
    </source>
</reference>
<evidence type="ECO:0000313" key="1">
    <source>
        <dbReference type="EMBL" id="RUP33531.1"/>
    </source>
</evidence>
<gene>
    <name evidence="1" type="ORF">BC936DRAFT_138555</name>
</gene>
<dbReference type="Proteomes" id="UP000268093">
    <property type="component" value="Unassembled WGS sequence"/>
</dbReference>
<dbReference type="AlphaFoldDB" id="A0A433C4U0"/>
<name>A0A433C4U0_9FUNG</name>
<protein>
    <submittedName>
        <fullName evidence="1">Uncharacterized protein</fullName>
    </submittedName>
</protein>
<accession>A0A433C4U0</accession>